<feature type="compositionally biased region" description="Polar residues" evidence="1">
    <location>
        <begin position="707"/>
        <end position="725"/>
    </location>
</feature>
<feature type="compositionally biased region" description="Basic and acidic residues" evidence="1">
    <location>
        <begin position="482"/>
        <end position="493"/>
    </location>
</feature>
<evidence type="ECO:0000256" key="1">
    <source>
        <dbReference type="SAM" id="MobiDB-lite"/>
    </source>
</evidence>
<feature type="region of interest" description="Disordered" evidence="1">
    <location>
        <begin position="113"/>
        <end position="134"/>
    </location>
</feature>
<evidence type="ECO:0000313" key="3">
    <source>
        <dbReference type="EMBL" id="KAK4751983.1"/>
    </source>
</evidence>
<dbReference type="GO" id="GO:0006325">
    <property type="term" value="P:chromatin organization"/>
    <property type="evidence" value="ECO:0007669"/>
    <property type="project" value="TreeGrafter"/>
</dbReference>
<feature type="compositionally biased region" description="Polar residues" evidence="1">
    <location>
        <begin position="618"/>
        <end position="641"/>
    </location>
</feature>
<evidence type="ECO:0000313" key="4">
    <source>
        <dbReference type="Proteomes" id="UP001345219"/>
    </source>
</evidence>
<dbReference type="InterPro" id="IPR014840">
    <property type="entry name" value="HRD"/>
</dbReference>
<keyword evidence="4" id="KW-1185">Reference proteome</keyword>
<accession>A0AAN7PQA3</accession>
<proteinExistence type="predicted"/>
<dbReference type="PANTHER" id="PTHR21669:SF28">
    <property type="entry name" value="YEMANUCLEIN"/>
    <property type="match status" value="1"/>
</dbReference>
<feature type="compositionally biased region" description="Low complexity" evidence="1">
    <location>
        <begin position="294"/>
        <end position="309"/>
    </location>
</feature>
<feature type="compositionally biased region" description="Polar residues" evidence="1">
    <location>
        <begin position="242"/>
        <end position="252"/>
    </location>
</feature>
<dbReference type="AlphaFoldDB" id="A0AAN7PQA3"/>
<feature type="region of interest" description="Disordered" evidence="1">
    <location>
        <begin position="482"/>
        <end position="506"/>
    </location>
</feature>
<dbReference type="EMBL" id="JAXIOK010000016">
    <property type="protein sequence ID" value="KAK4751983.1"/>
    <property type="molecule type" value="Genomic_DNA"/>
</dbReference>
<dbReference type="PANTHER" id="PTHR21669">
    <property type="entry name" value="CAPZ-INTERACTING PROTEIN AND RELATED PROTEINS"/>
    <property type="match status" value="1"/>
</dbReference>
<gene>
    <name evidence="3" type="ORF">SAY87_020781</name>
</gene>
<feature type="region of interest" description="Disordered" evidence="1">
    <location>
        <begin position="233"/>
        <end position="325"/>
    </location>
</feature>
<feature type="domain" description="Hpc2-related" evidence="2">
    <location>
        <begin position="120"/>
        <end position="167"/>
    </location>
</feature>
<dbReference type="GO" id="GO:0005634">
    <property type="term" value="C:nucleus"/>
    <property type="evidence" value="ECO:0007669"/>
    <property type="project" value="TreeGrafter"/>
</dbReference>
<comment type="caution">
    <text evidence="3">The sequence shown here is derived from an EMBL/GenBank/DDBJ whole genome shotgun (WGS) entry which is preliminary data.</text>
</comment>
<dbReference type="Proteomes" id="UP001345219">
    <property type="component" value="Chromosome 16"/>
</dbReference>
<sequence>MDVGGKTGVGGDDLSSRVTSSMVNCGDRKIFTMELRPYETTIVSWKKLLKDSDKVVNGSGAVSAAGPSMSAAAQAADVSHPLTGELMGNEGKDAPPPNRFSAVIEKIERLYMGKDSSDEEDPNEAPDDDQYDTEDSFIDDAELDEYFEVDNATVKHDGFFVNRGKLECLNEATVPTNQQPRKRRRKELINNIGDTDVSPNKLLKVGKASSRKDILLAESSYLHPTQSLTMMREPHEDDKASKQFNLTESGPNKKSVVGMRDMEKQKAGGQLSKGVNRKIKNPSGSSGVLHQRFQDGNSFSSSRSQSGRSATDFEELNRREKHSARQVPYLNMPDSRQMKTPKMVQQMHRQDGASVRPKVSLLEKAIRDLEMMVAESRPPVTENTENDTTSQAVKRRLPTDIKLKLAKVAKLASSHGKISKELINRLNGIVGHLVQLRTLKRNLKMMVNTSLSAKREKENRFQQIKKEVADLVKVRMLCMDPRHRPGASDDPKELGPNAKGAPTSKFDMDTTVEDRICDLYDLYVDGLDEETGPQIRKLYSELVHLWPSGFMDNHGIKGAICRSKERKRVLMNSRHQDQVRIRRKKLAQKAGLASVPQSQNSSLPLHPVEGSAADPRSHTSTSANKQAPVTSAVQTLVNDPSSKQEKAKGGLNIPVDDPRVAEGAVSQKKAKRKPGVDLNEMPCAMEKIPSKQGNEKMNLNPPKRSGGPSTKSSHKQNLAGSSDQS</sequence>
<evidence type="ECO:0000259" key="2">
    <source>
        <dbReference type="Pfam" id="PF08729"/>
    </source>
</evidence>
<name>A0AAN7PQA3_9MYRT</name>
<feature type="compositionally biased region" description="Acidic residues" evidence="1">
    <location>
        <begin position="117"/>
        <end position="134"/>
    </location>
</feature>
<dbReference type="Pfam" id="PF08729">
    <property type="entry name" value="HUN"/>
    <property type="match status" value="1"/>
</dbReference>
<feature type="region of interest" description="Disordered" evidence="1">
    <location>
        <begin position="569"/>
        <end position="725"/>
    </location>
</feature>
<reference evidence="3 4" key="1">
    <citation type="journal article" date="2023" name="Hortic Res">
        <title>Pangenome of water caltrop reveals structural variations and asymmetric subgenome divergence after allopolyploidization.</title>
        <authorList>
            <person name="Zhang X."/>
            <person name="Chen Y."/>
            <person name="Wang L."/>
            <person name="Yuan Y."/>
            <person name="Fang M."/>
            <person name="Shi L."/>
            <person name="Lu R."/>
            <person name="Comes H.P."/>
            <person name="Ma Y."/>
            <person name="Chen Y."/>
            <person name="Huang G."/>
            <person name="Zhou Y."/>
            <person name="Zheng Z."/>
            <person name="Qiu Y."/>
        </authorList>
    </citation>
    <scope>NUCLEOTIDE SEQUENCE [LARGE SCALE GENOMIC DNA]</scope>
    <source>
        <tissue evidence="3">Roots</tissue>
    </source>
</reference>
<organism evidence="3 4">
    <name type="scientific">Trapa incisa</name>
    <dbReference type="NCBI Taxonomy" id="236973"/>
    <lineage>
        <taxon>Eukaryota</taxon>
        <taxon>Viridiplantae</taxon>
        <taxon>Streptophyta</taxon>
        <taxon>Embryophyta</taxon>
        <taxon>Tracheophyta</taxon>
        <taxon>Spermatophyta</taxon>
        <taxon>Magnoliopsida</taxon>
        <taxon>eudicotyledons</taxon>
        <taxon>Gunneridae</taxon>
        <taxon>Pentapetalae</taxon>
        <taxon>rosids</taxon>
        <taxon>malvids</taxon>
        <taxon>Myrtales</taxon>
        <taxon>Lythraceae</taxon>
        <taxon>Trapa</taxon>
    </lineage>
</organism>
<protein>
    <recommendedName>
        <fullName evidence="2">Hpc2-related domain-containing protein</fullName>
    </recommendedName>
</protein>